<dbReference type="GO" id="GO:0000820">
    <property type="term" value="P:regulation of glutamine family amino acid metabolic process"/>
    <property type="evidence" value="ECO:0007669"/>
    <property type="project" value="TreeGrafter"/>
</dbReference>
<reference evidence="9 10" key="1">
    <citation type="submission" date="2015-03" db="EMBL/GenBank/DDBJ databases">
        <title>Comparative analysis of the OM43 clade including a novel species from Red Sea uncovers genomic and metabolic diversity among marine methylotrophs.</title>
        <authorList>
            <person name="Jimenez-Infante F."/>
            <person name="Ngugi D.K."/>
            <person name="Vinu M."/>
            <person name="Alam I."/>
            <person name="Kamau A."/>
            <person name="Blom J."/>
            <person name="Bajic V.B."/>
            <person name="Stingl U."/>
        </authorList>
    </citation>
    <scope>NUCLEOTIDE SEQUENCE [LARGE SCALE GENOMIC DNA]</scope>
    <source>
        <strain evidence="9 10">MBRSH7</strain>
    </source>
</reference>
<evidence type="ECO:0000313" key="9">
    <source>
        <dbReference type="EMBL" id="AKO66350.1"/>
    </source>
</evidence>
<dbReference type="GO" id="GO:0008882">
    <property type="term" value="F:[glutamate-ammonia-ligase] adenylyltransferase activity"/>
    <property type="evidence" value="ECO:0007669"/>
    <property type="project" value="InterPro"/>
</dbReference>
<dbReference type="InterPro" id="IPR005190">
    <property type="entry name" value="GlnE_rpt_dom"/>
</dbReference>
<evidence type="ECO:0000256" key="5">
    <source>
        <dbReference type="ARBA" id="ARBA00022842"/>
    </source>
</evidence>
<evidence type="ECO:0000256" key="3">
    <source>
        <dbReference type="ARBA" id="ARBA00022741"/>
    </source>
</evidence>
<dbReference type="Gene3D" id="1.20.120.1510">
    <property type="match status" value="1"/>
</dbReference>
<dbReference type="PANTHER" id="PTHR30621:SF0">
    <property type="entry name" value="BIFUNCTIONAL GLUTAMINE SYNTHETASE ADENYLYLTRANSFERASE_ADENYLYL-REMOVING ENZYME"/>
    <property type="match status" value="1"/>
</dbReference>
<dbReference type="PATRIC" id="fig|1623450.3.peg.1352"/>
<name>A0A0H4J2W3_9PROT</name>
<feature type="domain" description="PII-uridylyltransferase/Glutamine-synthetase adenylyltransferase" evidence="8">
    <location>
        <begin position="728"/>
        <end position="818"/>
    </location>
</feature>
<dbReference type="PANTHER" id="PTHR30621">
    <property type="entry name" value="GLUTAMINE SYNTHETASE ADENYLYLTRANSFERASE"/>
    <property type="match status" value="1"/>
</dbReference>
<feature type="domain" description="PII-uridylyltransferase/Glutamine-synthetase adenylyltransferase" evidence="8">
    <location>
        <begin position="249"/>
        <end position="371"/>
    </location>
</feature>
<feature type="domain" description="Glutamate-ammonia ligase adenylyltransferase repeated" evidence="7">
    <location>
        <begin position="51"/>
        <end position="222"/>
    </location>
</feature>
<dbReference type="OrthoDB" id="9759366at2"/>
<dbReference type="GO" id="GO:0005829">
    <property type="term" value="C:cytosol"/>
    <property type="evidence" value="ECO:0007669"/>
    <property type="project" value="TreeGrafter"/>
</dbReference>
<gene>
    <name evidence="9" type="ORF">VI33_06755</name>
</gene>
<keyword evidence="6" id="KW-0511">Multifunctional enzyme</keyword>
<dbReference type="SUPFAM" id="SSF81593">
    <property type="entry name" value="Nucleotidyltransferase substrate binding subunit/domain"/>
    <property type="match status" value="2"/>
</dbReference>
<dbReference type="Gene3D" id="3.30.460.10">
    <property type="entry name" value="Beta Polymerase, domain 2"/>
    <property type="match status" value="2"/>
</dbReference>
<dbReference type="EMBL" id="CP011002">
    <property type="protein sequence ID" value="AKO66350.1"/>
    <property type="molecule type" value="Genomic_DNA"/>
</dbReference>
<dbReference type="Proteomes" id="UP000066549">
    <property type="component" value="Chromosome"/>
</dbReference>
<evidence type="ECO:0000256" key="1">
    <source>
        <dbReference type="ARBA" id="ARBA00022679"/>
    </source>
</evidence>
<feature type="domain" description="Glutamate-ammonia ligase adenylyltransferase repeated" evidence="7">
    <location>
        <begin position="476"/>
        <end position="706"/>
    </location>
</feature>
<keyword evidence="5" id="KW-0460">Magnesium</keyword>
<dbReference type="Pfam" id="PF08335">
    <property type="entry name" value="GlnD_UR_UTase"/>
    <property type="match status" value="2"/>
</dbReference>
<keyword evidence="4" id="KW-0067">ATP-binding</keyword>
<evidence type="ECO:0000313" key="10">
    <source>
        <dbReference type="Proteomes" id="UP000066549"/>
    </source>
</evidence>
<organism evidence="9 10">
    <name type="scientific">Methylophilales bacterium MBRS-H7</name>
    <dbReference type="NCBI Taxonomy" id="1623450"/>
    <lineage>
        <taxon>Bacteria</taxon>
        <taxon>Pseudomonadati</taxon>
        <taxon>Pseudomonadota</taxon>
        <taxon>Betaproteobacteria</taxon>
        <taxon>Nitrosomonadales</taxon>
        <taxon>OM43 clade</taxon>
    </lineage>
</organism>
<dbReference type="CDD" id="cd05401">
    <property type="entry name" value="NT_GlnE_GlnD_like"/>
    <property type="match status" value="2"/>
</dbReference>
<protein>
    <submittedName>
        <fullName evidence="9">Uncharacterized protein</fullName>
    </submittedName>
</protein>
<dbReference type="GO" id="GO:0005524">
    <property type="term" value="F:ATP binding"/>
    <property type="evidence" value="ECO:0007669"/>
    <property type="project" value="UniProtKB-KW"/>
</dbReference>
<evidence type="ECO:0000259" key="7">
    <source>
        <dbReference type="Pfam" id="PF03710"/>
    </source>
</evidence>
<evidence type="ECO:0000256" key="6">
    <source>
        <dbReference type="ARBA" id="ARBA00023268"/>
    </source>
</evidence>
<accession>A0A0H4J2W3</accession>
<keyword evidence="10" id="KW-1185">Reference proteome</keyword>
<evidence type="ECO:0000256" key="4">
    <source>
        <dbReference type="ARBA" id="ARBA00022840"/>
    </source>
</evidence>
<evidence type="ECO:0000259" key="8">
    <source>
        <dbReference type="Pfam" id="PF08335"/>
    </source>
</evidence>
<evidence type="ECO:0000256" key="2">
    <source>
        <dbReference type="ARBA" id="ARBA00022695"/>
    </source>
</evidence>
<dbReference type="InterPro" id="IPR043519">
    <property type="entry name" value="NT_sf"/>
</dbReference>
<dbReference type="SUPFAM" id="SSF81301">
    <property type="entry name" value="Nucleotidyltransferase"/>
    <property type="match status" value="2"/>
</dbReference>
<dbReference type="Gene3D" id="1.20.120.330">
    <property type="entry name" value="Nucleotidyltransferases domain 2"/>
    <property type="match status" value="2"/>
</dbReference>
<keyword evidence="2" id="KW-0548">Nucleotidyltransferase</keyword>
<dbReference type="Pfam" id="PF03710">
    <property type="entry name" value="GlnE"/>
    <property type="match status" value="2"/>
</dbReference>
<dbReference type="InterPro" id="IPR013546">
    <property type="entry name" value="PII_UdlTrfase/GS_AdlTrfase"/>
</dbReference>
<keyword evidence="3" id="KW-0547">Nucleotide-binding</keyword>
<keyword evidence="1" id="KW-0808">Transferase</keyword>
<dbReference type="InterPro" id="IPR023057">
    <property type="entry name" value="GlnE"/>
</dbReference>
<dbReference type="AlphaFoldDB" id="A0A0H4J2W3"/>
<sequence length="845" mass="99267">MKDFDKDIACISSISRYFARLIKNEEYLEYMRTSYSKLFGKIDVEETLSFKVDDEKNFLKSIRVAKNKILMRLIFCDLKQMIQYEDVVDIYSYFADLVIQKTFAFYAESFNCKKENFYIIAMGKLGGQELNVASDIDLIFAHDNDTLDNQQGSELAKKIIYALENNDENGFVFHVDIRLRPHGSEGRLVPSLNFLEDYYLNYGREWERYAWIKHRVIVGDEDKISNLITPFVYRKYLDYKTISEIRNLKKLIKKDLNEKNKLNDIKLGVGGIREIEFIVQAIQLIRGGKNPHLRLKNTLASLQQIFYEKALDKEEFTNLKAAYIFLRNTEHRIQYLDNKQTHLIPANGDLDLLSQSYNLNSKEFITQLDKFRESINFQFVNFFKTENEHEGAIDHFHDSENKELVDNLTKSKRWNKLSIANQERIITLFKLLDEEIYVNKYKKDQKVFLKVYDLIETISSRSNYIAFFIEYADCFKSIIRFASNSSWIIEYIKKHPILIDDLLINHGDYEVDYSLLHDRTLDILLKLKSLDEQLDYLRDLKHKLIFQLAVLEIKGEIKLETVSDELSDIADFFINITIGFLKHKFSNDKLFESFAIVAYGKYGAKEMSYASDLDIVFLYKYAGHDKSEFINIAKKLSTWFSSYTNAGVLYDLDLALRPNGNNGLLVSSFDAFEKYQMEQAWLWEHQALSKARCCYGNEALTKRFNEIRNKVLTKPRRIQELKDEIFKMRQKMYSQHNPKEDSFDLKNDKGGLIDIEFLVQFFVLMYSTKHQNLLSNTGNLALINALEGYQLIKSEESTLLKKAYLLYRQEIHKLALNNQTNSLVDRGLMENLPHEVHQCFMSYLS</sequence>
<proteinExistence type="predicted"/>